<dbReference type="GO" id="GO:0030170">
    <property type="term" value="F:pyridoxal phosphate binding"/>
    <property type="evidence" value="ECO:0007669"/>
    <property type="project" value="InterPro"/>
</dbReference>
<dbReference type="AlphaFoldDB" id="A0A3D9Z254"/>
<proteinExistence type="inferred from homology"/>
<dbReference type="SUPFAM" id="SSF53383">
    <property type="entry name" value="PLP-dependent transferases"/>
    <property type="match status" value="1"/>
</dbReference>
<dbReference type="OrthoDB" id="9808002at2"/>
<dbReference type="Gene3D" id="3.40.640.10">
    <property type="entry name" value="Type I PLP-dependent aspartate aminotransferase-like (Major domain)"/>
    <property type="match status" value="1"/>
</dbReference>
<dbReference type="InterPro" id="IPR015421">
    <property type="entry name" value="PyrdxlP-dep_Trfase_major"/>
</dbReference>
<comment type="caution">
    <text evidence="18">The sequence shown here is derived from an EMBL/GenBank/DDBJ whole genome shotgun (WGS) entry which is preliminary data.</text>
</comment>
<evidence type="ECO:0000256" key="5">
    <source>
        <dbReference type="ARBA" id="ARBA00012239"/>
    </source>
</evidence>
<dbReference type="GO" id="GO:0046872">
    <property type="term" value="F:metal ion binding"/>
    <property type="evidence" value="ECO:0007669"/>
    <property type="project" value="UniProtKB-KW"/>
</dbReference>
<evidence type="ECO:0000256" key="9">
    <source>
        <dbReference type="ARBA" id="ARBA00022898"/>
    </source>
</evidence>
<dbReference type="Gene3D" id="1.10.260.50">
    <property type="match status" value="1"/>
</dbReference>
<evidence type="ECO:0000256" key="14">
    <source>
        <dbReference type="ARBA" id="ARBA00050776"/>
    </source>
</evidence>
<evidence type="ECO:0000256" key="10">
    <source>
        <dbReference type="ARBA" id="ARBA00023004"/>
    </source>
</evidence>
<dbReference type="Gene3D" id="3.90.1150.10">
    <property type="entry name" value="Aspartate Aminotransferase, domain 1"/>
    <property type="match status" value="1"/>
</dbReference>
<comment type="function">
    <text evidence="2">Catalyzes the removal of elemental sulfur atoms from cysteine to produce alanine. Seems to participate in the biosynthesis of the nitrogenase metalloclusters by providing the inorganic sulfur required for the Fe-S core formation.</text>
</comment>
<dbReference type="EC" id="2.8.1.7" evidence="5 16"/>
<keyword evidence="19" id="KW-1185">Reference proteome</keyword>
<evidence type="ECO:0000256" key="8">
    <source>
        <dbReference type="ARBA" id="ARBA00022723"/>
    </source>
</evidence>
<keyword evidence="8 16" id="KW-0479">Metal-binding</keyword>
<keyword evidence="7 16" id="KW-0808">Transferase</keyword>
<keyword evidence="12" id="KW-0535">Nitrogen fixation</keyword>
<evidence type="ECO:0000256" key="2">
    <source>
        <dbReference type="ARBA" id="ARBA00003120"/>
    </source>
</evidence>
<evidence type="ECO:0000256" key="11">
    <source>
        <dbReference type="ARBA" id="ARBA00023014"/>
    </source>
</evidence>
<comment type="similarity">
    <text evidence="3 16">Belongs to the class-V pyridoxal-phosphate-dependent aminotransferase family. NifS/IscS subfamily.</text>
</comment>
<dbReference type="PANTHER" id="PTHR11601">
    <property type="entry name" value="CYSTEINE DESULFURYLASE FAMILY MEMBER"/>
    <property type="match status" value="1"/>
</dbReference>
<dbReference type="NCBIfam" id="TIGR03402">
    <property type="entry name" value="FeS_nifS"/>
    <property type="match status" value="1"/>
</dbReference>
<accession>A0A3D9Z254</accession>
<evidence type="ECO:0000256" key="4">
    <source>
        <dbReference type="ARBA" id="ARBA00011738"/>
    </source>
</evidence>
<comment type="cofactor">
    <cofactor evidence="1 15">
        <name>pyridoxal 5'-phosphate</name>
        <dbReference type="ChEBI" id="CHEBI:597326"/>
    </cofactor>
</comment>
<dbReference type="Proteomes" id="UP000256900">
    <property type="component" value="Unassembled WGS sequence"/>
</dbReference>
<comment type="subunit">
    <text evidence="4">Homodimer.</text>
</comment>
<keyword evidence="9 16" id="KW-0663">Pyridoxal phosphate</keyword>
<dbReference type="PIRSF" id="PIRSF005572">
    <property type="entry name" value="NifS"/>
    <property type="match status" value="1"/>
</dbReference>
<gene>
    <name evidence="18" type="ORF">DES32_0126</name>
</gene>
<comment type="catalytic activity">
    <reaction evidence="14 16">
        <text>(sulfur carrier)-H + L-cysteine = (sulfur carrier)-SH + L-alanine</text>
        <dbReference type="Rhea" id="RHEA:43892"/>
        <dbReference type="Rhea" id="RHEA-COMP:14737"/>
        <dbReference type="Rhea" id="RHEA-COMP:14739"/>
        <dbReference type="ChEBI" id="CHEBI:29917"/>
        <dbReference type="ChEBI" id="CHEBI:35235"/>
        <dbReference type="ChEBI" id="CHEBI:57972"/>
        <dbReference type="ChEBI" id="CHEBI:64428"/>
        <dbReference type="EC" id="2.8.1.7"/>
    </reaction>
</comment>
<dbReference type="Pfam" id="PF00266">
    <property type="entry name" value="Aminotran_5"/>
    <property type="match status" value="1"/>
</dbReference>
<sequence length="400" mass="42957">MRPIYLDNNATTRTDPSVVADMLPYFSEFFGNASSQHSFGAPVAAAVRAARQSLQNLLGAAAESEIVFTSGGTESDNSAILSALETQDGRDEIITTTVEHAAVLAFVGHLEKTRGIKVHYIDVDARGRLDIEAYKRLLGPRTAIVSIMWANNETGTIFPVSELAEVAHAAGALFHTDAVQAVGKLPIDLKSTRIDMLSLSGHKLHGPKGIGALYVRKGVKFKPLIRGGHQERGRRGGTENVPGIIGLGKAAVLTAERFQEELGRVRKLRDRLEQGIVQQIGHCLVNGDLDNRLPNTSNIAFEHLDGEAILTNMDRAGIAASSGSACTAGSTMPSHVLKAMGVPASALQGVVRFSLSRETTSEEIDRVLESMPQIILKLRGMSAHWTHQPSQTDELASSFV</sequence>
<dbReference type="GO" id="GO:0006520">
    <property type="term" value="P:amino acid metabolic process"/>
    <property type="evidence" value="ECO:0007669"/>
    <property type="project" value="InterPro"/>
</dbReference>
<keyword evidence="11 16" id="KW-0411">Iron-sulfur</keyword>
<dbReference type="PROSITE" id="PS00595">
    <property type="entry name" value="AA_TRANSFER_CLASS_5"/>
    <property type="match status" value="1"/>
</dbReference>
<dbReference type="GO" id="GO:0051536">
    <property type="term" value="F:iron-sulfur cluster binding"/>
    <property type="evidence" value="ECO:0007669"/>
    <property type="project" value="UniProtKB-KW"/>
</dbReference>
<evidence type="ECO:0000313" key="18">
    <source>
        <dbReference type="EMBL" id="REF88915.1"/>
    </source>
</evidence>
<dbReference type="InterPro" id="IPR015422">
    <property type="entry name" value="PyrdxlP-dep_Trfase_small"/>
</dbReference>
<dbReference type="InterPro" id="IPR016454">
    <property type="entry name" value="Cysteine_dSase"/>
</dbReference>
<organism evidence="18 19">
    <name type="scientific">Methylovirgula ligni</name>
    <dbReference type="NCBI Taxonomy" id="569860"/>
    <lineage>
        <taxon>Bacteria</taxon>
        <taxon>Pseudomonadati</taxon>
        <taxon>Pseudomonadota</taxon>
        <taxon>Alphaproteobacteria</taxon>
        <taxon>Hyphomicrobiales</taxon>
        <taxon>Beijerinckiaceae</taxon>
        <taxon>Methylovirgula</taxon>
    </lineage>
</organism>
<evidence type="ECO:0000256" key="12">
    <source>
        <dbReference type="ARBA" id="ARBA00023231"/>
    </source>
</evidence>
<evidence type="ECO:0000256" key="15">
    <source>
        <dbReference type="RuleBase" id="RU004504"/>
    </source>
</evidence>
<name>A0A3D9Z254_9HYPH</name>
<evidence type="ECO:0000313" key="19">
    <source>
        <dbReference type="Proteomes" id="UP000256900"/>
    </source>
</evidence>
<evidence type="ECO:0000259" key="17">
    <source>
        <dbReference type="Pfam" id="PF00266"/>
    </source>
</evidence>
<dbReference type="FunFam" id="3.40.640.10:FF:000084">
    <property type="entry name" value="IscS-like cysteine desulfurase"/>
    <property type="match status" value="1"/>
</dbReference>
<reference evidence="18 19" key="1">
    <citation type="submission" date="2018-08" db="EMBL/GenBank/DDBJ databases">
        <title>Genomic Encyclopedia of Type Strains, Phase IV (KMG-IV): sequencing the most valuable type-strain genomes for metagenomic binning, comparative biology and taxonomic classification.</title>
        <authorList>
            <person name="Goeker M."/>
        </authorList>
    </citation>
    <scope>NUCLEOTIDE SEQUENCE [LARGE SCALE GENOMIC DNA]</scope>
    <source>
        <strain evidence="18 19">BW863</strain>
    </source>
</reference>
<dbReference type="PANTHER" id="PTHR11601:SF34">
    <property type="entry name" value="CYSTEINE DESULFURASE"/>
    <property type="match status" value="1"/>
</dbReference>
<evidence type="ECO:0000256" key="3">
    <source>
        <dbReference type="ARBA" id="ARBA00006490"/>
    </source>
</evidence>
<evidence type="ECO:0000256" key="13">
    <source>
        <dbReference type="ARBA" id="ARBA00031911"/>
    </source>
</evidence>
<protein>
    <recommendedName>
        <fullName evidence="6 16">Cysteine desulfurase</fullName>
        <ecNumber evidence="5 16">2.8.1.7</ecNumber>
    </recommendedName>
    <alternativeName>
        <fullName evidence="13 16">Nitrogenase metalloclusters biosynthesis protein NifS</fullName>
    </alternativeName>
</protein>
<feature type="domain" description="Aminotransferase class V" evidence="17">
    <location>
        <begin position="4"/>
        <end position="367"/>
    </location>
</feature>
<dbReference type="InterPro" id="IPR017772">
    <property type="entry name" value="Cys_deSase_NifS_bac/arc"/>
</dbReference>
<dbReference type="RefSeq" id="WP_115834756.1">
    <property type="nucleotide sequence ID" value="NZ_CP025086.1"/>
</dbReference>
<dbReference type="EMBL" id="QUMO01000001">
    <property type="protein sequence ID" value="REF88915.1"/>
    <property type="molecule type" value="Genomic_DNA"/>
</dbReference>
<keyword evidence="10 16" id="KW-0408">Iron</keyword>
<evidence type="ECO:0000256" key="6">
    <source>
        <dbReference type="ARBA" id="ARBA00013558"/>
    </source>
</evidence>
<dbReference type="InterPro" id="IPR000192">
    <property type="entry name" value="Aminotrans_V_dom"/>
</dbReference>
<evidence type="ECO:0000256" key="7">
    <source>
        <dbReference type="ARBA" id="ARBA00022679"/>
    </source>
</evidence>
<dbReference type="GO" id="GO:0031071">
    <property type="term" value="F:cysteine desulfurase activity"/>
    <property type="evidence" value="ECO:0007669"/>
    <property type="project" value="UniProtKB-EC"/>
</dbReference>
<evidence type="ECO:0000256" key="1">
    <source>
        <dbReference type="ARBA" id="ARBA00001933"/>
    </source>
</evidence>
<evidence type="ECO:0000256" key="16">
    <source>
        <dbReference type="RuleBase" id="RU364075"/>
    </source>
</evidence>
<dbReference type="InterPro" id="IPR015424">
    <property type="entry name" value="PyrdxlP-dep_Trfase"/>
</dbReference>
<dbReference type="InterPro" id="IPR020578">
    <property type="entry name" value="Aminotrans_V_PyrdxlP_BS"/>
</dbReference>